<keyword evidence="1" id="KW-0732">Signal</keyword>
<protein>
    <submittedName>
        <fullName evidence="2">Putative secreted protein</fullName>
    </submittedName>
</protein>
<dbReference type="AlphaFoldDB" id="A0A023G080"/>
<evidence type="ECO:0000313" key="2">
    <source>
        <dbReference type="EMBL" id="JAC27531.1"/>
    </source>
</evidence>
<proteinExistence type="evidence at transcript level"/>
<organism evidence="2">
    <name type="scientific">Amblyomma triste</name>
    <name type="common">Neotropical tick</name>
    <dbReference type="NCBI Taxonomy" id="251400"/>
    <lineage>
        <taxon>Eukaryota</taxon>
        <taxon>Metazoa</taxon>
        <taxon>Ecdysozoa</taxon>
        <taxon>Arthropoda</taxon>
        <taxon>Chelicerata</taxon>
        <taxon>Arachnida</taxon>
        <taxon>Acari</taxon>
        <taxon>Parasitiformes</taxon>
        <taxon>Ixodida</taxon>
        <taxon>Ixodoidea</taxon>
        <taxon>Ixodidae</taxon>
        <taxon>Amblyomminae</taxon>
        <taxon>Amblyomma</taxon>
    </lineage>
</organism>
<feature type="signal peptide" evidence="1">
    <location>
        <begin position="1"/>
        <end position="20"/>
    </location>
</feature>
<dbReference type="EMBL" id="GBBM01007887">
    <property type="protein sequence ID" value="JAC27531.1"/>
    <property type="molecule type" value="mRNA"/>
</dbReference>
<evidence type="ECO:0000256" key="1">
    <source>
        <dbReference type="SAM" id="SignalP"/>
    </source>
</evidence>
<name>A0A023G080_AMBTT</name>
<reference evidence="2" key="1">
    <citation type="submission" date="2014-03" db="EMBL/GenBank/DDBJ databases">
        <title>The sialotranscriptome of Amblyomma triste, Amblyomma parvum and Amblyomma cajennense ticks, uncovered by 454-based RNA-seq.</title>
        <authorList>
            <person name="Garcia G.R."/>
            <person name="Gardinassi L.G."/>
            <person name="Ribeiro J.M."/>
            <person name="Anatriello E."/>
            <person name="Ferreira B.R."/>
            <person name="Moreira H.N."/>
            <person name="Mafra C."/>
            <person name="Olegario M.M."/>
            <person name="Szabo P.J."/>
            <person name="Miranda-Santos I.K."/>
            <person name="Maruyama S.R."/>
        </authorList>
    </citation>
    <scope>NUCLEOTIDE SEQUENCE</scope>
    <source>
        <strain evidence="2">Mato Grasso do Sul</strain>
        <tissue evidence="2">Salivary glands</tissue>
    </source>
</reference>
<accession>A0A023G080</accession>
<sequence>MRSAVLILALCLFLDVDVVAIVRMPLHKYPKPLQRHITQCGLRKCNPELGPYACPAGCKCLTHPKRKMPYFCALRGERLDGRLLGSFRHLIF</sequence>
<feature type="chain" id="PRO_5001517851" evidence="1">
    <location>
        <begin position="21"/>
        <end position="92"/>
    </location>
</feature>